<comment type="caution">
    <text evidence="2">The sequence shown here is derived from an EMBL/GenBank/DDBJ whole genome shotgun (WGS) entry which is preliminary data.</text>
</comment>
<dbReference type="AlphaFoldDB" id="A0A8X6SXU7"/>
<name>A0A8X6SXU7_TRICX</name>
<evidence type="ECO:0000313" key="2">
    <source>
        <dbReference type="EMBL" id="GFY21311.1"/>
    </source>
</evidence>
<dbReference type="InterPro" id="IPR049012">
    <property type="entry name" value="Mutator_transp_dom"/>
</dbReference>
<accession>A0A8X6SXU7</accession>
<reference evidence="2" key="1">
    <citation type="submission" date="2020-08" db="EMBL/GenBank/DDBJ databases">
        <title>Multicomponent nature underlies the extraordinary mechanical properties of spider dragline silk.</title>
        <authorList>
            <person name="Kono N."/>
            <person name="Nakamura H."/>
            <person name="Mori M."/>
            <person name="Yoshida Y."/>
            <person name="Ohtoshi R."/>
            <person name="Malay A.D."/>
            <person name="Moran D.A.P."/>
            <person name="Tomita M."/>
            <person name="Numata K."/>
            <person name="Arakawa K."/>
        </authorList>
    </citation>
    <scope>NUCLEOTIDE SEQUENCE</scope>
</reference>
<keyword evidence="3" id="KW-1185">Reference proteome</keyword>
<dbReference type="EMBL" id="BMAU01021357">
    <property type="protein sequence ID" value="GFY21311.1"/>
    <property type="molecule type" value="Genomic_DNA"/>
</dbReference>
<dbReference type="Proteomes" id="UP000887159">
    <property type="component" value="Unassembled WGS sequence"/>
</dbReference>
<dbReference type="Pfam" id="PF20700">
    <property type="entry name" value="Mutator"/>
    <property type="match status" value="1"/>
</dbReference>
<evidence type="ECO:0000259" key="1">
    <source>
        <dbReference type="Pfam" id="PF20700"/>
    </source>
</evidence>
<evidence type="ECO:0000313" key="3">
    <source>
        <dbReference type="Proteomes" id="UP000887159"/>
    </source>
</evidence>
<organism evidence="2 3">
    <name type="scientific">Trichonephila clavipes</name>
    <name type="common">Golden silk orbweaver</name>
    <name type="synonym">Nephila clavipes</name>
    <dbReference type="NCBI Taxonomy" id="2585209"/>
    <lineage>
        <taxon>Eukaryota</taxon>
        <taxon>Metazoa</taxon>
        <taxon>Ecdysozoa</taxon>
        <taxon>Arthropoda</taxon>
        <taxon>Chelicerata</taxon>
        <taxon>Arachnida</taxon>
        <taxon>Araneae</taxon>
        <taxon>Araneomorphae</taxon>
        <taxon>Entelegynae</taxon>
        <taxon>Araneoidea</taxon>
        <taxon>Nephilidae</taxon>
        <taxon>Trichonephila</taxon>
    </lineage>
</organism>
<gene>
    <name evidence="2" type="primary">g.5631</name>
    <name evidence="2" type="ORF">TNCV_3993551</name>
</gene>
<sequence>MHNENCKANHFGNSGSMEASGAIKIFQFSESLHGLQYTKFLGDGDARAYKAVNEMQPYGDTSIEKLECVGYVKKRMGTRLRNLKLKMKRKKLSDKKKTLDDHGRLADAEIDKLQRYYGLAIRNNTDSINSINSIKRAIWATYFHKAFIDAYLQHDLCPTNEDTWCEYDRAITTSEVYKHKNTLPSEASITSNMCVQEIINN</sequence>
<proteinExistence type="predicted"/>
<feature type="domain" description="Mutator-like transposase" evidence="1">
    <location>
        <begin position="3"/>
        <end position="165"/>
    </location>
</feature>
<protein>
    <recommendedName>
        <fullName evidence="1">Mutator-like transposase domain-containing protein</fullName>
    </recommendedName>
</protein>